<feature type="domain" description="FAS1" evidence="3">
    <location>
        <begin position="56"/>
        <end position="191"/>
    </location>
</feature>
<proteinExistence type="predicted"/>
<feature type="chain" id="PRO_5020324134" description="FAS1 domain-containing protein" evidence="2">
    <location>
        <begin position="20"/>
        <end position="196"/>
    </location>
</feature>
<dbReference type="InterPro" id="IPR036378">
    <property type="entry name" value="FAS1_dom_sf"/>
</dbReference>
<dbReference type="InterPro" id="IPR040200">
    <property type="entry name" value="Mug57-like"/>
</dbReference>
<gene>
    <name evidence="4" type="ORF">M231_03687</name>
</gene>
<dbReference type="PANTHER" id="PTHR28156">
    <property type="entry name" value="FAS1 DOMAIN-CONTAINING PROTEIN YDR262W"/>
    <property type="match status" value="1"/>
</dbReference>
<organism evidence="4 5">
    <name type="scientific">Tremella mesenterica</name>
    <name type="common">Jelly fungus</name>
    <dbReference type="NCBI Taxonomy" id="5217"/>
    <lineage>
        <taxon>Eukaryota</taxon>
        <taxon>Fungi</taxon>
        <taxon>Dikarya</taxon>
        <taxon>Basidiomycota</taxon>
        <taxon>Agaricomycotina</taxon>
        <taxon>Tremellomycetes</taxon>
        <taxon>Tremellales</taxon>
        <taxon>Tremellaceae</taxon>
        <taxon>Tremella</taxon>
    </lineage>
</organism>
<evidence type="ECO:0000259" key="3">
    <source>
        <dbReference type="PROSITE" id="PS50213"/>
    </source>
</evidence>
<evidence type="ECO:0000313" key="4">
    <source>
        <dbReference type="EMBL" id="RXK39063.1"/>
    </source>
</evidence>
<evidence type="ECO:0000256" key="1">
    <source>
        <dbReference type="ARBA" id="ARBA00022729"/>
    </source>
</evidence>
<sequence>MSLTRLFLLASLLLLGTTATQRSLSPMVDQPTKDPSFPSDDILLQMGHSQIGQNEGMSLADVLTVERRASLWWDYARDVMSVNARLINMGQGKESTLLVPLDSAIMRLPMKPHQSNNPDLSFQTNIERFLSAHLIPGRISLPSSRLPTLLPGIEVEVVQGTEGWMVVPGNITVVDVREAANGMVLLMDGVVDYSSA</sequence>
<dbReference type="AlphaFoldDB" id="A0A4Q1BML2"/>
<dbReference type="Gene3D" id="2.30.180.10">
    <property type="entry name" value="FAS1 domain"/>
    <property type="match status" value="1"/>
</dbReference>
<protein>
    <recommendedName>
        <fullName evidence="3">FAS1 domain-containing protein</fullName>
    </recommendedName>
</protein>
<dbReference type="InterPro" id="IPR000782">
    <property type="entry name" value="FAS1_domain"/>
</dbReference>
<feature type="signal peptide" evidence="2">
    <location>
        <begin position="1"/>
        <end position="19"/>
    </location>
</feature>
<keyword evidence="5" id="KW-1185">Reference proteome</keyword>
<keyword evidence="1 2" id="KW-0732">Signal</keyword>
<dbReference type="InParanoid" id="A0A4Q1BML2"/>
<accession>A0A4Q1BML2</accession>
<name>A0A4Q1BML2_TREME</name>
<dbReference type="Proteomes" id="UP000289152">
    <property type="component" value="Unassembled WGS sequence"/>
</dbReference>
<evidence type="ECO:0000256" key="2">
    <source>
        <dbReference type="SAM" id="SignalP"/>
    </source>
</evidence>
<dbReference type="PANTHER" id="PTHR28156:SF1">
    <property type="entry name" value="FAS1 DOMAIN-CONTAINING PROTEIN YDR262W"/>
    <property type="match status" value="1"/>
</dbReference>
<reference evidence="4 5" key="1">
    <citation type="submission" date="2016-06" db="EMBL/GenBank/DDBJ databases">
        <title>Evolution of pathogenesis and genome organization in the Tremellales.</title>
        <authorList>
            <person name="Cuomo C."/>
            <person name="Litvintseva A."/>
            <person name="Heitman J."/>
            <person name="Chen Y."/>
            <person name="Sun S."/>
            <person name="Springer D."/>
            <person name="Dromer F."/>
            <person name="Young S."/>
            <person name="Zeng Q."/>
            <person name="Chapman S."/>
            <person name="Gujja S."/>
            <person name="Saif S."/>
            <person name="Birren B."/>
        </authorList>
    </citation>
    <scope>NUCLEOTIDE SEQUENCE [LARGE SCALE GENOMIC DNA]</scope>
    <source>
        <strain evidence="4 5">ATCC 28783</strain>
    </source>
</reference>
<dbReference type="STRING" id="5217.A0A4Q1BML2"/>
<dbReference type="VEuPathDB" id="FungiDB:TREMEDRAFT_74888"/>
<dbReference type="OrthoDB" id="5551751at2759"/>
<dbReference type="PROSITE" id="PS50213">
    <property type="entry name" value="FAS1"/>
    <property type="match status" value="1"/>
</dbReference>
<evidence type="ECO:0000313" key="5">
    <source>
        <dbReference type="Proteomes" id="UP000289152"/>
    </source>
</evidence>
<comment type="caution">
    <text evidence="4">The sequence shown here is derived from an EMBL/GenBank/DDBJ whole genome shotgun (WGS) entry which is preliminary data.</text>
</comment>
<dbReference type="SUPFAM" id="SSF82153">
    <property type="entry name" value="FAS1 domain"/>
    <property type="match status" value="1"/>
</dbReference>
<dbReference type="EMBL" id="SDIL01000037">
    <property type="protein sequence ID" value="RXK39063.1"/>
    <property type="molecule type" value="Genomic_DNA"/>
</dbReference>